<dbReference type="InterPro" id="IPR003660">
    <property type="entry name" value="HAMP_dom"/>
</dbReference>
<dbReference type="InterPro" id="IPR003661">
    <property type="entry name" value="HisK_dim/P_dom"/>
</dbReference>
<gene>
    <name evidence="17" type="ORF">PMG71_07710</name>
</gene>
<evidence type="ECO:0000256" key="3">
    <source>
        <dbReference type="ARBA" id="ARBA00012438"/>
    </source>
</evidence>
<dbReference type="Gene3D" id="6.10.340.10">
    <property type="match status" value="1"/>
</dbReference>
<evidence type="ECO:0000256" key="4">
    <source>
        <dbReference type="ARBA" id="ARBA00022475"/>
    </source>
</evidence>
<organism evidence="17 18">
    <name type="scientific">Roseofilum acuticapitatum BLCC-M154</name>
    <dbReference type="NCBI Taxonomy" id="3022444"/>
    <lineage>
        <taxon>Bacteria</taxon>
        <taxon>Bacillati</taxon>
        <taxon>Cyanobacteriota</taxon>
        <taxon>Cyanophyceae</taxon>
        <taxon>Desertifilales</taxon>
        <taxon>Desertifilaceae</taxon>
        <taxon>Roseofilum</taxon>
        <taxon>Roseofilum acuticapitatum</taxon>
    </lineage>
</organism>
<dbReference type="InterPro" id="IPR036890">
    <property type="entry name" value="HATPase_C_sf"/>
</dbReference>
<feature type="domain" description="HAMP" evidence="16">
    <location>
        <begin position="375"/>
        <end position="432"/>
    </location>
</feature>
<dbReference type="Proteomes" id="UP001235303">
    <property type="component" value="Unassembled WGS sequence"/>
</dbReference>
<feature type="transmembrane region" description="Helical" evidence="13">
    <location>
        <begin position="20"/>
        <end position="42"/>
    </location>
</feature>
<dbReference type="CDD" id="cd00156">
    <property type="entry name" value="REC"/>
    <property type="match status" value="1"/>
</dbReference>
<evidence type="ECO:0000256" key="1">
    <source>
        <dbReference type="ARBA" id="ARBA00000085"/>
    </source>
</evidence>
<dbReference type="SMART" id="SM00387">
    <property type="entry name" value="HATPase_c"/>
    <property type="match status" value="1"/>
</dbReference>
<keyword evidence="18" id="KW-1185">Reference proteome</keyword>
<evidence type="ECO:0000313" key="18">
    <source>
        <dbReference type="Proteomes" id="UP001235303"/>
    </source>
</evidence>
<dbReference type="InterPro" id="IPR004358">
    <property type="entry name" value="Sig_transdc_His_kin-like_C"/>
</dbReference>
<feature type="modified residue" description="4-aspartylphosphate" evidence="12">
    <location>
        <position position="765"/>
    </location>
</feature>
<dbReference type="Gene3D" id="3.30.565.10">
    <property type="entry name" value="Histidine kinase-like ATPase, C-terminal domain"/>
    <property type="match status" value="1"/>
</dbReference>
<comment type="subcellular location">
    <subcellularLocation>
        <location evidence="2">Cell membrane</location>
        <topology evidence="2">Multi-pass membrane protein</topology>
    </subcellularLocation>
</comment>
<keyword evidence="17" id="KW-0547">Nucleotide-binding</keyword>
<evidence type="ECO:0000256" key="11">
    <source>
        <dbReference type="ARBA" id="ARBA00023136"/>
    </source>
</evidence>
<keyword evidence="8" id="KW-0418">Kinase</keyword>
<comment type="caution">
    <text evidence="17">The sequence shown here is derived from an EMBL/GenBank/DDBJ whole genome shotgun (WGS) entry which is preliminary data.</text>
</comment>
<dbReference type="SUPFAM" id="SSF158472">
    <property type="entry name" value="HAMP domain-like"/>
    <property type="match status" value="1"/>
</dbReference>
<dbReference type="PROSITE" id="PS50885">
    <property type="entry name" value="HAMP"/>
    <property type="match status" value="1"/>
</dbReference>
<keyword evidence="9 13" id="KW-1133">Transmembrane helix</keyword>
<evidence type="ECO:0000313" key="17">
    <source>
        <dbReference type="EMBL" id="MDJ1169307.1"/>
    </source>
</evidence>
<feature type="transmembrane region" description="Helical" evidence="13">
    <location>
        <begin position="355"/>
        <end position="377"/>
    </location>
</feature>
<evidence type="ECO:0000256" key="9">
    <source>
        <dbReference type="ARBA" id="ARBA00022989"/>
    </source>
</evidence>
<dbReference type="CDD" id="cd16922">
    <property type="entry name" value="HATPase_EvgS-ArcB-TorS-like"/>
    <property type="match status" value="1"/>
</dbReference>
<dbReference type="SMART" id="SM00304">
    <property type="entry name" value="HAMP"/>
    <property type="match status" value="1"/>
</dbReference>
<feature type="domain" description="Histidine kinase" evidence="14">
    <location>
        <begin position="465"/>
        <end position="690"/>
    </location>
</feature>
<dbReference type="Pfam" id="PF02743">
    <property type="entry name" value="dCache_1"/>
    <property type="match status" value="1"/>
</dbReference>
<dbReference type="SUPFAM" id="SSF52172">
    <property type="entry name" value="CheY-like"/>
    <property type="match status" value="1"/>
</dbReference>
<dbReference type="CDD" id="cd00082">
    <property type="entry name" value="HisKA"/>
    <property type="match status" value="1"/>
</dbReference>
<dbReference type="CDD" id="cd06225">
    <property type="entry name" value="HAMP"/>
    <property type="match status" value="1"/>
</dbReference>
<dbReference type="GO" id="GO:0005524">
    <property type="term" value="F:ATP binding"/>
    <property type="evidence" value="ECO:0007669"/>
    <property type="project" value="UniProtKB-KW"/>
</dbReference>
<keyword evidence="17" id="KW-0067">ATP-binding</keyword>
<dbReference type="InterPro" id="IPR003594">
    <property type="entry name" value="HATPase_dom"/>
</dbReference>
<dbReference type="RefSeq" id="WP_283753067.1">
    <property type="nucleotide sequence ID" value="NZ_JAQOSP010000053.1"/>
</dbReference>
<keyword evidence="10" id="KW-0902">Two-component regulatory system</keyword>
<dbReference type="InterPro" id="IPR005467">
    <property type="entry name" value="His_kinase_dom"/>
</dbReference>
<dbReference type="PROSITE" id="PS50110">
    <property type="entry name" value="RESPONSE_REGULATORY"/>
    <property type="match status" value="1"/>
</dbReference>
<sequence>MAGKVKNPLFPESKQVPLGWVLIVPFLIQIFAAVGLTGWFSLRNGQTAVEQVTTQLRNELTARIEQHLDTYLQTPHLINQMNIQAIASGQLDINDEVAVRNHLWQQIKLFPHIAQIGFLTPNGYFQSINHELNPPSLHWIISNKNNLKNLNIYPLDNQGNPEKVAIPWNSGDPRQEPWYQNALNHSGLVWTQQKEFPPDREPELILNASQIWNNKEKGIAGVIKSSLSLSQIQDFLQGLQIGRSGQTFIIDSQGYLIASSLPEKSANPQPKTSFPKTAENSPNALIRLTTKQIENELGNIEQIQQSHQLSFLFKHQRQFVQVTPLENNQDLDWLIVVIIPDADFMGVIYENIRNTILLCFVALMVAASLGLVTARWISKPIFNLIKALESISAGNLDQTLNIHQSRLPKIHELEVLSRSFNQMSDRFRQSYEELEIRVQLRTFELKEAKEAADAANSAKSEFLANMSHELRTPLNGILGYTQILKRSQSIPEKEQDGIEIIHQCATHLLTLINDILDLSKIEARKLDIHPSDIHFHTFLEGVAEICRIRADQKAIGFNYLADPNLPHGIHGDEKRIRQVLINLLGNAIKFTDVGKVSFKIESLEKIEQEEQTIHKIRFQIQDSGIGIDSEKLESIFLPFEQVGDVSKQAAGTGLGLAISQKIVAMMGSKIQVESELGKGSLFFFDLELPEVLAYKEESNTLPTKKIIGFEGLETAKIMVVDNHWENPSIIRNLLEPMGFTITEANNGQEALELLPVFVPNLIITDLEMPIMDGIELIKAVRSHPDWQNLPIIVSSGRVFEADRHRALEVGANAFLPKPLDTHGLLEQIQAWLNLEWITESSSTEMNPETLAVPIAPDASDELLIPDREHLAELYRLALEGNLKKIQKKVNLIAEADPDLHPFCEQVIRLAKGFKEKELLELIETHYQSLRGENHEL</sequence>
<dbReference type="PRINTS" id="PR00344">
    <property type="entry name" value="BCTRLSENSOR"/>
</dbReference>
<evidence type="ECO:0000256" key="13">
    <source>
        <dbReference type="SAM" id="Phobius"/>
    </source>
</evidence>
<proteinExistence type="predicted"/>
<dbReference type="Gene3D" id="1.10.287.130">
    <property type="match status" value="1"/>
</dbReference>
<dbReference type="PANTHER" id="PTHR43047">
    <property type="entry name" value="TWO-COMPONENT HISTIDINE PROTEIN KINASE"/>
    <property type="match status" value="1"/>
</dbReference>
<keyword evidence="6" id="KW-0808">Transferase</keyword>
<comment type="catalytic activity">
    <reaction evidence="1">
        <text>ATP + protein L-histidine = ADP + protein N-phospho-L-histidine.</text>
        <dbReference type="EC" id="2.7.13.3"/>
    </reaction>
</comment>
<dbReference type="SUPFAM" id="SSF47384">
    <property type="entry name" value="Homodimeric domain of signal transducing histidine kinase"/>
    <property type="match status" value="1"/>
</dbReference>
<dbReference type="Pfam" id="PF00072">
    <property type="entry name" value="Response_reg"/>
    <property type="match status" value="1"/>
</dbReference>
<evidence type="ECO:0000256" key="12">
    <source>
        <dbReference type="PROSITE-ProRule" id="PRU00169"/>
    </source>
</evidence>
<dbReference type="InterPro" id="IPR001789">
    <property type="entry name" value="Sig_transdc_resp-reg_receiver"/>
</dbReference>
<evidence type="ECO:0000256" key="6">
    <source>
        <dbReference type="ARBA" id="ARBA00022679"/>
    </source>
</evidence>
<evidence type="ECO:0000256" key="7">
    <source>
        <dbReference type="ARBA" id="ARBA00022692"/>
    </source>
</evidence>
<dbReference type="EMBL" id="JAQOSP010000053">
    <property type="protein sequence ID" value="MDJ1169307.1"/>
    <property type="molecule type" value="Genomic_DNA"/>
</dbReference>
<reference evidence="17 18" key="1">
    <citation type="submission" date="2023-01" db="EMBL/GenBank/DDBJ databases">
        <title>Novel diversity within Roseofilum (Cyanobacteria; Desertifilaceae) from marine benthic mats with descriptions of four novel species.</title>
        <authorList>
            <person name="Wang Y."/>
            <person name="Berthold D.E."/>
            <person name="Hu J."/>
            <person name="Lefler F.W."/>
            <person name="Laughinghouse H.D. IV."/>
        </authorList>
    </citation>
    <scope>NUCLEOTIDE SEQUENCE [LARGE SCALE GENOMIC DNA]</scope>
    <source>
        <strain evidence="17 18">BLCC-M154</strain>
    </source>
</reference>
<dbReference type="Pfam" id="PF00512">
    <property type="entry name" value="HisKA"/>
    <property type="match status" value="1"/>
</dbReference>
<keyword evidence="5 12" id="KW-0597">Phosphoprotein</keyword>
<dbReference type="InterPro" id="IPR036097">
    <property type="entry name" value="HisK_dim/P_sf"/>
</dbReference>
<keyword evidence="7 13" id="KW-0812">Transmembrane</keyword>
<keyword evidence="4" id="KW-1003">Cell membrane</keyword>
<name>A0ABT7AQX0_9CYAN</name>
<evidence type="ECO:0000259" key="15">
    <source>
        <dbReference type="PROSITE" id="PS50110"/>
    </source>
</evidence>
<feature type="domain" description="Response regulatory" evidence="15">
    <location>
        <begin position="716"/>
        <end position="832"/>
    </location>
</feature>
<dbReference type="SMART" id="SM00448">
    <property type="entry name" value="REC"/>
    <property type="match status" value="1"/>
</dbReference>
<dbReference type="EC" id="2.7.13.3" evidence="3"/>
<dbReference type="Gene3D" id="3.40.50.2300">
    <property type="match status" value="1"/>
</dbReference>
<dbReference type="SUPFAM" id="SSF55874">
    <property type="entry name" value="ATPase domain of HSP90 chaperone/DNA topoisomerase II/histidine kinase"/>
    <property type="match status" value="1"/>
</dbReference>
<dbReference type="PROSITE" id="PS50109">
    <property type="entry name" value="HIS_KIN"/>
    <property type="match status" value="1"/>
</dbReference>
<evidence type="ECO:0000259" key="14">
    <source>
        <dbReference type="PROSITE" id="PS50109"/>
    </source>
</evidence>
<evidence type="ECO:0000256" key="8">
    <source>
        <dbReference type="ARBA" id="ARBA00022777"/>
    </source>
</evidence>
<evidence type="ECO:0000256" key="10">
    <source>
        <dbReference type="ARBA" id="ARBA00023012"/>
    </source>
</evidence>
<evidence type="ECO:0000256" key="2">
    <source>
        <dbReference type="ARBA" id="ARBA00004651"/>
    </source>
</evidence>
<dbReference type="InterPro" id="IPR011006">
    <property type="entry name" value="CheY-like_superfamily"/>
</dbReference>
<keyword evidence="11 13" id="KW-0472">Membrane</keyword>
<dbReference type="Pfam" id="PF02518">
    <property type="entry name" value="HATPase_c"/>
    <property type="match status" value="1"/>
</dbReference>
<evidence type="ECO:0000259" key="16">
    <source>
        <dbReference type="PROSITE" id="PS50885"/>
    </source>
</evidence>
<dbReference type="SMART" id="SM00388">
    <property type="entry name" value="HisKA"/>
    <property type="match status" value="1"/>
</dbReference>
<protein>
    <recommendedName>
        <fullName evidence="3">histidine kinase</fullName>
        <ecNumber evidence="3">2.7.13.3</ecNumber>
    </recommendedName>
</protein>
<accession>A0ABT7AQX0</accession>
<evidence type="ECO:0000256" key="5">
    <source>
        <dbReference type="ARBA" id="ARBA00022553"/>
    </source>
</evidence>
<dbReference type="Pfam" id="PF00672">
    <property type="entry name" value="HAMP"/>
    <property type="match status" value="1"/>
</dbReference>
<dbReference type="Gene3D" id="3.30.450.20">
    <property type="entry name" value="PAS domain"/>
    <property type="match status" value="2"/>
</dbReference>
<dbReference type="InterPro" id="IPR033479">
    <property type="entry name" value="dCache_1"/>
</dbReference>